<organism evidence="1">
    <name type="scientific">Salix viminalis</name>
    <name type="common">Common osier</name>
    <name type="synonym">Basket willow</name>
    <dbReference type="NCBI Taxonomy" id="40686"/>
    <lineage>
        <taxon>Eukaryota</taxon>
        <taxon>Viridiplantae</taxon>
        <taxon>Streptophyta</taxon>
        <taxon>Embryophyta</taxon>
        <taxon>Tracheophyta</taxon>
        <taxon>Spermatophyta</taxon>
        <taxon>Magnoliopsida</taxon>
        <taxon>eudicotyledons</taxon>
        <taxon>Gunneridae</taxon>
        <taxon>Pentapetalae</taxon>
        <taxon>rosids</taxon>
        <taxon>fabids</taxon>
        <taxon>Malpighiales</taxon>
        <taxon>Salicaceae</taxon>
        <taxon>Saliceae</taxon>
        <taxon>Salix</taxon>
    </lineage>
</organism>
<dbReference type="EMBL" id="CAADRP010001609">
    <property type="protein sequence ID" value="VFU44922.1"/>
    <property type="molecule type" value="Genomic_DNA"/>
</dbReference>
<protein>
    <submittedName>
        <fullName evidence="1">Uncharacterized protein</fullName>
    </submittedName>
</protein>
<evidence type="ECO:0000313" key="1">
    <source>
        <dbReference type="EMBL" id="VFU44922.1"/>
    </source>
</evidence>
<reference evidence="1" key="1">
    <citation type="submission" date="2019-03" db="EMBL/GenBank/DDBJ databases">
        <authorList>
            <person name="Mank J."/>
            <person name="Almeida P."/>
        </authorList>
    </citation>
    <scope>NUCLEOTIDE SEQUENCE</scope>
    <source>
        <strain evidence="1">78183</strain>
    </source>
</reference>
<accession>A0A6N2LTH0</accession>
<sequence>MEAPQLSKLWREPKLLQTAKLDCFANQFKSLKISKSPRILGLWGQSISNSHDNNITQFNCSHVKSIVSYRFITSQTRHRETAASQATSGPVKATWGRRTAAVIMGVGNAEVTEVSGRKARREREEKGSIDMEVFGGDTVSKRRVASGDGVMGRRRYAKRVRFLSERGSGRDCRVPRLRMALQRLSFFPPLQEN</sequence>
<name>A0A6N2LTH0_SALVM</name>
<dbReference type="AlphaFoldDB" id="A0A6N2LTH0"/>
<proteinExistence type="predicted"/>
<gene>
    <name evidence="1" type="ORF">SVIM_LOCUS279015</name>
</gene>